<reference evidence="3" key="1">
    <citation type="submission" date="2014-09" db="EMBL/GenBank/DDBJ databases">
        <title>Genome sequence of the luminous mushroom Mycena chlorophos for searching fungal bioluminescence genes.</title>
        <authorList>
            <person name="Tanaka Y."/>
            <person name="Kasuga D."/>
            <person name="Oba Y."/>
            <person name="Hase S."/>
            <person name="Sato K."/>
            <person name="Oba Y."/>
            <person name="Sakakibara Y."/>
        </authorList>
    </citation>
    <scope>NUCLEOTIDE SEQUENCE</scope>
</reference>
<keyword evidence="2" id="KW-0472">Membrane</keyword>
<gene>
    <name evidence="3" type="ORF">MCHLO_00873</name>
</gene>
<evidence type="ECO:0000256" key="1">
    <source>
        <dbReference type="SAM" id="MobiDB-lite"/>
    </source>
</evidence>
<protein>
    <submittedName>
        <fullName evidence="3">Uncharacterized protein</fullName>
    </submittedName>
</protein>
<name>A0ABQ0KW53_MYCCL</name>
<accession>A0ABQ0KW53</accession>
<keyword evidence="4" id="KW-1185">Reference proteome</keyword>
<sequence length="432" mass="45086">MAPPLAGRPPFATDEPDSVYEQQPQARARPPKTTQAPRDARSSAYDVYDNYLSPGDDKGTGNRTSGIEGLGMGFMNAMDDDDQSDDDEEDMRRTRMASSPKKPLSKNAALAAATGASPKVGFATPARFETPPPQYNKPVAPSGPSMPVPNPHGNAMPMPMPMASGPARSPPPIAAPRPGYAAPIAALNNMNGGNVARPAPTAAPGGLRINPPPPNLNIGRSPGSPFGTPSPTGSPHPLGAPVTPITPVFARPQRTATMDSSSVSFSETKGLIMRGEGEEAPLARPRPGQKGDQFWRRFSMVAKDPQEKGPSAWLKKNQSGTSNLRRWVWVVGMILVICAAAGIGIGVYVAEKSAANERPETIGGAADESAIPTPTTAVATGKGAGTAAAGALGKSSELHVSATNTVARREPVPTGHARRNQRQARMEPEEAL</sequence>
<feature type="transmembrane region" description="Helical" evidence="2">
    <location>
        <begin position="327"/>
        <end position="350"/>
    </location>
</feature>
<proteinExistence type="predicted"/>
<dbReference type="Proteomes" id="UP000815677">
    <property type="component" value="Unassembled WGS sequence"/>
</dbReference>
<evidence type="ECO:0000313" key="4">
    <source>
        <dbReference type="Proteomes" id="UP000815677"/>
    </source>
</evidence>
<feature type="region of interest" description="Disordered" evidence="1">
    <location>
        <begin position="387"/>
        <end position="432"/>
    </location>
</feature>
<keyword evidence="2" id="KW-1133">Transmembrane helix</keyword>
<evidence type="ECO:0000313" key="3">
    <source>
        <dbReference type="EMBL" id="GAT43183.1"/>
    </source>
</evidence>
<feature type="compositionally biased region" description="Acidic residues" evidence="1">
    <location>
        <begin position="78"/>
        <end position="89"/>
    </location>
</feature>
<evidence type="ECO:0000256" key="2">
    <source>
        <dbReference type="SAM" id="Phobius"/>
    </source>
</evidence>
<organism evidence="3 4">
    <name type="scientific">Mycena chlorophos</name>
    <name type="common">Agaric fungus</name>
    <name type="synonym">Agaricus chlorophos</name>
    <dbReference type="NCBI Taxonomy" id="658473"/>
    <lineage>
        <taxon>Eukaryota</taxon>
        <taxon>Fungi</taxon>
        <taxon>Dikarya</taxon>
        <taxon>Basidiomycota</taxon>
        <taxon>Agaricomycotina</taxon>
        <taxon>Agaricomycetes</taxon>
        <taxon>Agaricomycetidae</taxon>
        <taxon>Agaricales</taxon>
        <taxon>Marasmiineae</taxon>
        <taxon>Mycenaceae</taxon>
        <taxon>Mycena</taxon>
    </lineage>
</organism>
<keyword evidence="2" id="KW-0812">Transmembrane</keyword>
<feature type="region of interest" description="Disordered" evidence="1">
    <location>
        <begin position="1"/>
        <end position="112"/>
    </location>
</feature>
<dbReference type="EMBL" id="DF838687">
    <property type="protein sequence ID" value="GAT43183.1"/>
    <property type="molecule type" value="Genomic_DNA"/>
</dbReference>